<dbReference type="AlphaFoldDB" id="A0A401NLE2"/>
<name>A0A401NLE2_SCYTO</name>
<dbReference type="EMBL" id="BFAA01007684">
    <property type="protein sequence ID" value="GCB61667.1"/>
    <property type="molecule type" value="Genomic_DNA"/>
</dbReference>
<evidence type="ECO:0000313" key="3">
    <source>
        <dbReference type="Proteomes" id="UP000288216"/>
    </source>
</evidence>
<feature type="region of interest" description="Disordered" evidence="1">
    <location>
        <begin position="26"/>
        <end position="46"/>
    </location>
</feature>
<reference evidence="2 3" key="1">
    <citation type="journal article" date="2018" name="Nat. Ecol. Evol.">
        <title>Shark genomes provide insights into elasmobranch evolution and the origin of vertebrates.</title>
        <authorList>
            <person name="Hara Y"/>
            <person name="Yamaguchi K"/>
            <person name="Onimaru K"/>
            <person name="Kadota M"/>
            <person name="Koyanagi M"/>
            <person name="Keeley SD"/>
            <person name="Tatsumi K"/>
            <person name="Tanaka K"/>
            <person name="Motone F"/>
            <person name="Kageyama Y"/>
            <person name="Nozu R"/>
            <person name="Adachi N"/>
            <person name="Nishimura O"/>
            <person name="Nakagawa R"/>
            <person name="Tanegashima C"/>
            <person name="Kiyatake I"/>
            <person name="Matsumoto R"/>
            <person name="Murakumo K"/>
            <person name="Nishida K"/>
            <person name="Terakita A"/>
            <person name="Kuratani S"/>
            <person name="Sato K"/>
            <person name="Hyodo S Kuraku.S."/>
        </authorList>
    </citation>
    <scope>NUCLEOTIDE SEQUENCE [LARGE SCALE GENOMIC DNA]</scope>
</reference>
<evidence type="ECO:0000256" key="1">
    <source>
        <dbReference type="SAM" id="MobiDB-lite"/>
    </source>
</evidence>
<accession>A0A401NLE2</accession>
<keyword evidence="3" id="KW-1185">Reference proteome</keyword>
<dbReference type="Proteomes" id="UP000288216">
    <property type="component" value="Unassembled WGS sequence"/>
</dbReference>
<organism evidence="2 3">
    <name type="scientific">Scyliorhinus torazame</name>
    <name type="common">Cloudy catshark</name>
    <name type="synonym">Catulus torazame</name>
    <dbReference type="NCBI Taxonomy" id="75743"/>
    <lineage>
        <taxon>Eukaryota</taxon>
        <taxon>Metazoa</taxon>
        <taxon>Chordata</taxon>
        <taxon>Craniata</taxon>
        <taxon>Vertebrata</taxon>
        <taxon>Chondrichthyes</taxon>
        <taxon>Elasmobranchii</taxon>
        <taxon>Galeomorphii</taxon>
        <taxon>Galeoidea</taxon>
        <taxon>Carcharhiniformes</taxon>
        <taxon>Scyliorhinidae</taxon>
        <taxon>Scyliorhinus</taxon>
    </lineage>
</organism>
<proteinExistence type="predicted"/>
<protein>
    <submittedName>
        <fullName evidence="2">Uncharacterized protein</fullName>
    </submittedName>
</protein>
<evidence type="ECO:0000313" key="2">
    <source>
        <dbReference type="EMBL" id="GCB61667.1"/>
    </source>
</evidence>
<comment type="caution">
    <text evidence="2">The sequence shown here is derived from an EMBL/GenBank/DDBJ whole genome shotgun (WGS) entry which is preliminary data.</text>
</comment>
<gene>
    <name evidence="2" type="ORF">scyTo_0014365</name>
</gene>
<sequence>MNQAPCKETFASCFAAILLHPREVEATSPRPARAHPDRCDSAPCPQAPLLPERQAAKLSSSNTSLNSQNTPALLSLRAAVWKDARLTQGPTLGSFLGLHFLLPIPKLGTNALVLSTSDFGTHRL</sequence>